<dbReference type="EMBL" id="CP042425">
    <property type="protein sequence ID" value="QEL15951.1"/>
    <property type="molecule type" value="Genomic_DNA"/>
</dbReference>
<dbReference type="KEGG" id="lrs:PX52LOC_02888"/>
<evidence type="ECO:0000313" key="2">
    <source>
        <dbReference type="EMBL" id="QEL15951.1"/>
    </source>
</evidence>
<name>A0A5C1A9S3_9BACT</name>
<reference evidence="3" key="1">
    <citation type="submission" date="2019-08" db="EMBL/GenBank/DDBJ databases">
        <title>Limnoglobus roseus gen. nov., sp. nov., a novel freshwater planctomycete with a giant genome from the family Gemmataceae.</title>
        <authorList>
            <person name="Kulichevskaya I.S."/>
            <person name="Naumoff D.G."/>
            <person name="Miroshnikov K."/>
            <person name="Ivanova A."/>
            <person name="Philippov D.A."/>
            <person name="Hakobyan A."/>
            <person name="Rijpstra I.C."/>
            <person name="Sinninghe Damste J.S."/>
            <person name="Liesack W."/>
            <person name="Dedysh S.N."/>
        </authorList>
    </citation>
    <scope>NUCLEOTIDE SEQUENCE [LARGE SCALE GENOMIC DNA]</scope>
    <source>
        <strain evidence="3">PX52</strain>
    </source>
</reference>
<proteinExistence type="predicted"/>
<dbReference type="Proteomes" id="UP000324974">
    <property type="component" value="Chromosome"/>
</dbReference>
<sequence>MIRRVLPLLVLSASLAGCKQVAGPLEARNKPRADAPGLSIEDQERRGRDKYVTFEDDPRIAPPSGISRPGPTGR</sequence>
<gene>
    <name evidence="2" type="ORF">PX52LOC_02888</name>
</gene>
<protein>
    <submittedName>
        <fullName evidence="2">Uncharacterized protein</fullName>
    </submittedName>
</protein>
<dbReference type="RefSeq" id="WP_149110715.1">
    <property type="nucleotide sequence ID" value="NZ_CP042425.1"/>
</dbReference>
<feature type="region of interest" description="Disordered" evidence="1">
    <location>
        <begin position="24"/>
        <end position="74"/>
    </location>
</feature>
<feature type="compositionally biased region" description="Basic and acidic residues" evidence="1">
    <location>
        <begin position="42"/>
        <end position="59"/>
    </location>
</feature>
<accession>A0A5C1A9S3</accession>
<dbReference type="OrthoDB" id="9909316at2"/>
<keyword evidence="3" id="KW-1185">Reference proteome</keyword>
<dbReference type="PROSITE" id="PS51257">
    <property type="entry name" value="PROKAR_LIPOPROTEIN"/>
    <property type="match status" value="1"/>
</dbReference>
<organism evidence="2 3">
    <name type="scientific">Limnoglobus roseus</name>
    <dbReference type="NCBI Taxonomy" id="2598579"/>
    <lineage>
        <taxon>Bacteria</taxon>
        <taxon>Pseudomonadati</taxon>
        <taxon>Planctomycetota</taxon>
        <taxon>Planctomycetia</taxon>
        <taxon>Gemmatales</taxon>
        <taxon>Gemmataceae</taxon>
        <taxon>Limnoglobus</taxon>
    </lineage>
</organism>
<dbReference type="AlphaFoldDB" id="A0A5C1A9S3"/>
<evidence type="ECO:0000256" key="1">
    <source>
        <dbReference type="SAM" id="MobiDB-lite"/>
    </source>
</evidence>
<evidence type="ECO:0000313" key="3">
    <source>
        <dbReference type="Proteomes" id="UP000324974"/>
    </source>
</evidence>